<keyword evidence="3" id="KW-0677">Repeat</keyword>
<dbReference type="InterPro" id="IPR013783">
    <property type="entry name" value="Ig-like_fold"/>
</dbReference>
<keyword evidence="14" id="KW-1185">Reference proteome</keyword>
<comment type="similarity">
    <text evidence="1">Belongs to the interleukin-1 receptor family.</text>
</comment>
<dbReference type="PROSITE" id="PS50104">
    <property type="entry name" value="TIR"/>
    <property type="match status" value="1"/>
</dbReference>
<dbReference type="InterPro" id="IPR004074">
    <property type="entry name" value="IL-1_rcpt_I/II-typ"/>
</dbReference>
<keyword evidence="9" id="KW-0472">Membrane</keyword>
<dbReference type="Pfam" id="PF01582">
    <property type="entry name" value="TIR"/>
    <property type="match status" value="1"/>
</dbReference>
<dbReference type="SUPFAM" id="SSF48726">
    <property type="entry name" value="Immunoglobulin"/>
    <property type="match status" value="2"/>
</dbReference>
<evidence type="ECO:0000256" key="5">
    <source>
        <dbReference type="ARBA" id="ARBA00023027"/>
    </source>
</evidence>
<evidence type="ECO:0000256" key="6">
    <source>
        <dbReference type="ARBA" id="ARBA00023157"/>
    </source>
</evidence>
<evidence type="ECO:0000313" key="14">
    <source>
        <dbReference type="Proteomes" id="UP000694580"/>
    </source>
</evidence>
<dbReference type="PANTHER" id="PTHR11890:SF3">
    <property type="entry name" value="INTERLEUKIN-1 RECEPTOR TYPE 2"/>
    <property type="match status" value="1"/>
</dbReference>
<dbReference type="AlphaFoldDB" id="A0AAY4BR13"/>
<dbReference type="InterPro" id="IPR003599">
    <property type="entry name" value="Ig_sub"/>
</dbReference>
<keyword evidence="4" id="KW-0378">Hydrolase</keyword>
<evidence type="ECO:0000313" key="13">
    <source>
        <dbReference type="Ensembl" id="ENSDCDP00010022912.1"/>
    </source>
</evidence>
<feature type="domain" description="Ig-like" evidence="12">
    <location>
        <begin position="148"/>
        <end position="219"/>
    </location>
</feature>
<evidence type="ECO:0000256" key="8">
    <source>
        <dbReference type="ARBA" id="ARBA00023319"/>
    </source>
</evidence>
<gene>
    <name evidence="13" type="primary">zmp:0000000936</name>
</gene>
<dbReference type="InterPro" id="IPR035897">
    <property type="entry name" value="Toll_tir_struct_dom_sf"/>
</dbReference>
<keyword evidence="5" id="KW-0520">NAD</keyword>
<dbReference type="SMART" id="SM00255">
    <property type="entry name" value="TIR"/>
    <property type="match status" value="1"/>
</dbReference>
<dbReference type="InterPro" id="IPR000157">
    <property type="entry name" value="TIR_dom"/>
</dbReference>
<dbReference type="Gene3D" id="3.40.50.10140">
    <property type="entry name" value="Toll/interleukin-1 receptor homology (TIR) domain"/>
    <property type="match status" value="1"/>
</dbReference>
<dbReference type="Ensembl" id="ENSDCDT00010027433.1">
    <property type="protein sequence ID" value="ENSDCDP00010022912.1"/>
    <property type="gene ID" value="ENSDCDG00010013602.1"/>
</dbReference>
<dbReference type="GO" id="GO:0016787">
    <property type="term" value="F:hydrolase activity"/>
    <property type="evidence" value="ECO:0007669"/>
    <property type="project" value="UniProtKB-KW"/>
</dbReference>
<feature type="signal peptide" evidence="10">
    <location>
        <begin position="1"/>
        <end position="17"/>
    </location>
</feature>
<evidence type="ECO:0000259" key="11">
    <source>
        <dbReference type="PROSITE" id="PS50104"/>
    </source>
</evidence>
<feature type="transmembrane region" description="Helical" evidence="9">
    <location>
        <begin position="343"/>
        <end position="366"/>
    </location>
</feature>
<evidence type="ECO:0000256" key="10">
    <source>
        <dbReference type="SAM" id="SignalP"/>
    </source>
</evidence>
<name>A0AAY4BR13_9TELE</name>
<dbReference type="SMART" id="SM00409">
    <property type="entry name" value="IG"/>
    <property type="match status" value="3"/>
</dbReference>
<evidence type="ECO:0000256" key="9">
    <source>
        <dbReference type="SAM" id="Phobius"/>
    </source>
</evidence>
<evidence type="ECO:0000256" key="2">
    <source>
        <dbReference type="ARBA" id="ARBA00022729"/>
    </source>
</evidence>
<keyword evidence="7" id="KW-0325">Glycoprotein</keyword>
<feature type="domain" description="TIR" evidence="11">
    <location>
        <begin position="390"/>
        <end position="566"/>
    </location>
</feature>
<accession>A0AAY4BR13</accession>
<dbReference type="PRINTS" id="PR01536">
    <property type="entry name" value="INTRLKN1R12F"/>
</dbReference>
<reference evidence="13 14" key="1">
    <citation type="submission" date="2020-06" db="EMBL/GenBank/DDBJ databases">
        <authorList>
            <consortium name="Wellcome Sanger Institute Data Sharing"/>
        </authorList>
    </citation>
    <scope>NUCLEOTIDE SEQUENCE [LARGE SCALE GENOMIC DNA]</scope>
</reference>
<evidence type="ECO:0000256" key="3">
    <source>
        <dbReference type="ARBA" id="ARBA00022737"/>
    </source>
</evidence>
<sequence>MALKLLSLLISVNSAVSMTLEDYNDCKDYIVAFDRVYTVPGDAAMMNCTLVDPSVFDYHEHSYNITWYKQSTGQELTGNTSRTLVRGTSLWFFSILEEDEGDYVCIVNTPQHCFRQATVMQVDSTFLEECGRPQKAFQRLTALTNGFLNCPLKPYKEMVDQYIIKWYKDCNLIEKGGRFLPMDDYLHVKDISPDEAGNYTCVMTFDIAGVRGRVSETIECEIIVEITYLPHVIEPAGDSIKAHLGSSFTTQCQVFVPGTGDHNVEVLWIGLDDFISKNPTARIHQSRLREKKKPDGVILERALSFSEVRKEDLKINFTCLVFSDRGFPQASFTLQPADPDFQFPVGMVLGGVALFFVTGMVMYRLLKIELALWCRSMLPHLYSSKDSDGKLYDAYVTYPHHTGQFGEAVENFALCTLPQLLEGRYGYRLFILGRDGLPGEALVDVVDQKLSLSRRLLLLYSDSCEGVVEVWQRVEQWAEQHMGLHRALVEGTLRVVLIEVGEVRHPSSLPESLRLIRRKQGALRLWRSRRWCGMGAWSREEEVEEQASFTFIYPSARFWRKLRYHMPVRGKAKPTLAQGPTLSLLQTDEGQLG</sequence>
<keyword evidence="6" id="KW-1015">Disulfide bond</keyword>
<evidence type="ECO:0000256" key="1">
    <source>
        <dbReference type="ARBA" id="ARBA00009752"/>
    </source>
</evidence>
<dbReference type="PROSITE" id="PS50835">
    <property type="entry name" value="IG_LIKE"/>
    <property type="match status" value="2"/>
</dbReference>
<evidence type="ECO:0000256" key="7">
    <source>
        <dbReference type="ARBA" id="ARBA00023180"/>
    </source>
</evidence>
<evidence type="ECO:0000259" key="12">
    <source>
        <dbReference type="PROSITE" id="PS50835"/>
    </source>
</evidence>
<dbReference type="PRINTS" id="PR01537">
    <property type="entry name" value="INTRLKN1R1F"/>
</dbReference>
<keyword evidence="2 10" id="KW-0732">Signal</keyword>
<proteinExistence type="inferred from homology"/>
<keyword evidence="8" id="KW-0393">Immunoglobulin domain</keyword>
<reference evidence="13" key="3">
    <citation type="submission" date="2025-09" db="UniProtKB">
        <authorList>
            <consortium name="Ensembl"/>
        </authorList>
    </citation>
    <scope>IDENTIFICATION</scope>
</reference>
<feature type="domain" description="Ig-like" evidence="12">
    <location>
        <begin position="41"/>
        <end position="108"/>
    </location>
</feature>
<dbReference type="PANTHER" id="PTHR11890">
    <property type="entry name" value="INTERLEUKIN-1 RECEPTOR FAMILY MEMBER"/>
    <property type="match status" value="1"/>
</dbReference>
<feature type="chain" id="PRO_5044224773" evidence="10">
    <location>
        <begin position="18"/>
        <end position="593"/>
    </location>
</feature>
<dbReference type="InterPro" id="IPR036179">
    <property type="entry name" value="Ig-like_dom_sf"/>
</dbReference>
<reference evidence="13" key="2">
    <citation type="submission" date="2025-08" db="UniProtKB">
        <authorList>
            <consortium name="Ensembl"/>
        </authorList>
    </citation>
    <scope>IDENTIFICATION</scope>
</reference>
<dbReference type="Proteomes" id="UP000694580">
    <property type="component" value="Chromosome 11"/>
</dbReference>
<dbReference type="GO" id="GO:0004908">
    <property type="term" value="F:interleukin-1 receptor activity"/>
    <property type="evidence" value="ECO:0007669"/>
    <property type="project" value="InterPro"/>
</dbReference>
<protein>
    <submittedName>
        <fullName evidence="13">Uncharacterized protein</fullName>
    </submittedName>
</protein>
<keyword evidence="9" id="KW-1133">Transmembrane helix</keyword>
<dbReference type="InterPro" id="IPR015621">
    <property type="entry name" value="IL-1_rcpt_fam"/>
</dbReference>
<evidence type="ECO:0000256" key="4">
    <source>
        <dbReference type="ARBA" id="ARBA00022801"/>
    </source>
</evidence>
<dbReference type="GeneTree" id="ENSGT01090000259985"/>
<keyword evidence="9" id="KW-0812">Transmembrane</keyword>
<dbReference type="Gene3D" id="2.60.40.10">
    <property type="entry name" value="Immunoglobulins"/>
    <property type="match status" value="3"/>
</dbReference>
<dbReference type="FunFam" id="2.60.40.10:FF:000188">
    <property type="entry name" value="Interleukin-1 receptor accessory protein-like 1"/>
    <property type="match status" value="1"/>
</dbReference>
<dbReference type="SUPFAM" id="SSF52200">
    <property type="entry name" value="Toll/Interleukin receptor TIR domain"/>
    <property type="match status" value="1"/>
</dbReference>
<dbReference type="InterPro" id="IPR007110">
    <property type="entry name" value="Ig-like_dom"/>
</dbReference>
<organism evidence="13 14">
    <name type="scientific">Denticeps clupeoides</name>
    <name type="common">denticle herring</name>
    <dbReference type="NCBI Taxonomy" id="299321"/>
    <lineage>
        <taxon>Eukaryota</taxon>
        <taxon>Metazoa</taxon>
        <taxon>Chordata</taxon>
        <taxon>Craniata</taxon>
        <taxon>Vertebrata</taxon>
        <taxon>Euteleostomi</taxon>
        <taxon>Actinopterygii</taxon>
        <taxon>Neopterygii</taxon>
        <taxon>Teleostei</taxon>
        <taxon>Clupei</taxon>
        <taxon>Clupeiformes</taxon>
        <taxon>Denticipitoidei</taxon>
        <taxon>Denticipitidae</taxon>
        <taxon>Denticeps</taxon>
    </lineage>
</organism>